<proteinExistence type="predicted"/>
<comment type="caution">
    <text evidence="2">The sequence shown here is derived from an EMBL/GenBank/DDBJ whole genome shotgun (WGS) entry which is preliminary data.</text>
</comment>
<organism evidence="2 3">
    <name type="scientific">Rhynchophorus ferrugineus</name>
    <name type="common">Red palm weevil</name>
    <name type="synonym">Curculio ferrugineus</name>
    <dbReference type="NCBI Taxonomy" id="354439"/>
    <lineage>
        <taxon>Eukaryota</taxon>
        <taxon>Metazoa</taxon>
        <taxon>Ecdysozoa</taxon>
        <taxon>Arthropoda</taxon>
        <taxon>Hexapoda</taxon>
        <taxon>Insecta</taxon>
        <taxon>Pterygota</taxon>
        <taxon>Neoptera</taxon>
        <taxon>Endopterygota</taxon>
        <taxon>Coleoptera</taxon>
        <taxon>Polyphaga</taxon>
        <taxon>Cucujiformia</taxon>
        <taxon>Curculionidae</taxon>
        <taxon>Dryophthorinae</taxon>
        <taxon>Rhynchophorus</taxon>
    </lineage>
</organism>
<evidence type="ECO:0008006" key="4">
    <source>
        <dbReference type="Google" id="ProtNLM"/>
    </source>
</evidence>
<feature type="signal peptide" evidence="1">
    <location>
        <begin position="1"/>
        <end position="16"/>
    </location>
</feature>
<feature type="chain" id="PRO_5032945952" description="Secreted protein" evidence="1">
    <location>
        <begin position="17"/>
        <end position="157"/>
    </location>
</feature>
<gene>
    <name evidence="2" type="ORF">GWI33_018055</name>
</gene>
<reference evidence="2" key="1">
    <citation type="submission" date="2020-08" db="EMBL/GenBank/DDBJ databases">
        <title>Genome sequencing and assembly of the red palm weevil Rhynchophorus ferrugineus.</title>
        <authorList>
            <person name="Dias G.B."/>
            <person name="Bergman C.M."/>
            <person name="Manee M."/>
        </authorList>
    </citation>
    <scope>NUCLEOTIDE SEQUENCE</scope>
    <source>
        <strain evidence="2">AA-2017</strain>
        <tissue evidence="2">Whole larva</tissue>
    </source>
</reference>
<name>A0A834M8G8_RHYFE</name>
<keyword evidence="3" id="KW-1185">Reference proteome</keyword>
<dbReference type="Proteomes" id="UP000625711">
    <property type="component" value="Unassembled WGS sequence"/>
</dbReference>
<dbReference type="AlphaFoldDB" id="A0A834M8G8"/>
<dbReference type="EMBL" id="JAACXV010014298">
    <property type="protein sequence ID" value="KAF7268859.1"/>
    <property type="molecule type" value="Genomic_DNA"/>
</dbReference>
<evidence type="ECO:0000313" key="3">
    <source>
        <dbReference type="Proteomes" id="UP000625711"/>
    </source>
</evidence>
<sequence length="157" mass="17288">MSGCRLLSLSVHLVLACQCCDPPEHSQDSLPPSIMIHAHSLPDDRFHMCSQPRPPLTRKQVVRGSVHFFAVPTGARRRFLSLSQVGTKHALTSQYLGKVVVHRHLPSHPSQASNKLTCPSCVIIPALLLLSQELPPSPSSRIFPVFKIYHSPQPPAV</sequence>
<protein>
    <recommendedName>
        <fullName evidence="4">Secreted protein</fullName>
    </recommendedName>
</protein>
<dbReference type="PROSITE" id="PS51257">
    <property type="entry name" value="PROKAR_LIPOPROTEIN"/>
    <property type="match status" value="1"/>
</dbReference>
<accession>A0A834M8G8</accession>
<evidence type="ECO:0000256" key="1">
    <source>
        <dbReference type="SAM" id="SignalP"/>
    </source>
</evidence>
<evidence type="ECO:0000313" key="2">
    <source>
        <dbReference type="EMBL" id="KAF7268859.1"/>
    </source>
</evidence>
<keyword evidence="1" id="KW-0732">Signal</keyword>